<proteinExistence type="predicted"/>
<gene>
    <name evidence="1" type="ORF">UU67_C0021G0008</name>
</gene>
<evidence type="ECO:0008006" key="3">
    <source>
        <dbReference type="Google" id="ProtNLM"/>
    </source>
</evidence>
<dbReference type="AlphaFoldDB" id="A0A0G0WLE2"/>
<dbReference type="EMBL" id="LCBN01000021">
    <property type="protein sequence ID" value="KKS13605.1"/>
    <property type="molecule type" value="Genomic_DNA"/>
</dbReference>
<organism evidence="1 2">
    <name type="scientific">Candidatus Daviesbacteria bacterium GW2011_GWB1_41_5</name>
    <dbReference type="NCBI Taxonomy" id="1618429"/>
    <lineage>
        <taxon>Bacteria</taxon>
        <taxon>Candidatus Daviesiibacteriota</taxon>
    </lineage>
</organism>
<evidence type="ECO:0000313" key="2">
    <source>
        <dbReference type="Proteomes" id="UP000034753"/>
    </source>
</evidence>
<dbReference type="Gene3D" id="1.20.120.330">
    <property type="entry name" value="Nucleotidyltransferases domain 2"/>
    <property type="match status" value="1"/>
</dbReference>
<accession>A0A0G0WLE2</accession>
<sequence>MIPRLKHPDRKNAQSILAAAAKQMAYTMTLTPTDESAFNIIRNIYECFRMLGDALLVARGVESTDHITPITELLKLKIETARSINLIDNLRRMRHNVNYYGYAPNKAEAEDAISLAKACFEPLLKAITKKIL</sequence>
<dbReference type="Proteomes" id="UP000034753">
    <property type="component" value="Unassembled WGS sequence"/>
</dbReference>
<evidence type="ECO:0000313" key="1">
    <source>
        <dbReference type="EMBL" id="KKS13605.1"/>
    </source>
</evidence>
<reference evidence="1 2" key="1">
    <citation type="journal article" date="2015" name="Nature">
        <title>rRNA introns, odd ribosomes, and small enigmatic genomes across a large radiation of phyla.</title>
        <authorList>
            <person name="Brown C.T."/>
            <person name="Hug L.A."/>
            <person name="Thomas B.C."/>
            <person name="Sharon I."/>
            <person name="Castelle C.J."/>
            <person name="Singh A."/>
            <person name="Wilkins M.J."/>
            <person name="Williams K.H."/>
            <person name="Banfield J.F."/>
        </authorList>
    </citation>
    <scope>NUCLEOTIDE SEQUENCE [LARGE SCALE GENOMIC DNA]</scope>
</reference>
<protein>
    <recommendedName>
        <fullName evidence="3">HEPN domain-containing protein</fullName>
    </recommendedName>
</protein>
<name>A0A0G0WLE2_9BACT</name>
<comment type="caution">
    <text evidence="1">The sequence shown here is derived from an EMBL/GenBank/DDBJ whole genome shotgun (WGS) entry which is preliminary data.</text>
</comment>